<dbReference type="Proteomes" id="UP001143480">
    <property type="component" value="Unassembled WGS sequence"/>
</dbReference>
<keyword evidence="5" id="KW-0418">Kinase</keyword>
<dbReference type="Pfam" id="PF01965">
    <property type="entry name" value="DJ-1_PfpI"/>
    <property type="match status" value="1"/>
</dbReference>
<dbReference type="PANTHER" id="PTHR48094:SF11">
    <property type="entry name" value="GLUTATHIONE-INDEPENDENT GLYOXALASE HSP31-RELATED"/>
    <property type="match status" value="1"/>
</dbReference>
<dbReference type="EMBL" id="BSFP01000055">
    <property type="protein sequence ID" value="GLL05267.1"/>
    <property type="molecule type" value="Genomic_DNA"/>
</dbReference>
<comment type="similarity">
    <text evidence="3">Belongs to the peptidase C56 family. HSP31-like subfamily.</text>
</comment>
<accession>A0A9W6KNH3</accession>
<organism evidence="5 6">
    <name type="scientific">Dactylosporangium matsuzakiense</name>
    <dbReference type="NCBI Taxonomy" id="53360"/>
    <lineage>
        <taxon>Bacteria</taxon>
        <taxon>Bacillati</taxon>
        <taxon>Actinomycetota</taxon>
        <taxon>Actinomycetes</taxon>
        <taxon>Micromonosporales</taxon>
        <taxon>Micromonosporaceae</taxon>
        <taxon>Dactylosporangium</taxon>
    </lineage>
</organism>
<comment type="caution">
    <text evidence="5">The sequence shown here is derived from an EMBL/GenBank/DDBJ whole genome shotgun (WGS) entry which is preliminary data.</text>
</comment>
<sequence length="252" mass="27349">MISNGDSHHMRTDQIGTRRKHVVIVVANPATNQLGWPVGFWAAELTHPYYELTERGIDVTIASPDGGRVEPDALSDPRDPSRWSAEDLISMGFLNTPELAAKLADTPAVADLDLDRCDALLVAGGQSPMFTYRGHEGLAGAIRTVYEAEKPVAAYCHGLAALVDLRLSSGEYLVDGLTVTGFSDVEEEYGNAATGVEIMPWRLEPALRERGANYVSAGLFKPFAVRDGRLVTGQQQYSGRRVAHLIIDMLGV</sequence>
<evidence type="ECO:0000256" key="2">
    <source>
        <dbReference type="ARBA" id="ARBA00023239"/>
    </source>
</evidence>
<protein>
    <submittedName>
        <fullName evidence="5">Dihydroxyacetone kinase</fullName>
    </submittedName>
</protein>
<dbReference type="CDD" id="cd03141">
    <property type="entry name" value="GATase1_Hsp31_like"/>
    <property type="match status" value="1"/>
</dbReference>
<dbReference type="AlphaFoldDB" id="A0A9W6KNH3"/>
<evidence type="ECO:0000313" key="5">
    <source>
        <dbReference type="EMBL" id="GLL05267.1"/>
    </source>
</evidence>
<dbReference type="GO" id="GO:0019243">
    <property type="term" value="P:methylglyoxal catabolic process to D-lactate via S-lactoyl-glutathione"/>
    <property type="evidence" value="ECO:0007669"/>
    <property type="project" value="TreeGrafter"/>
</dbReference>
<feature type="domain" description="DJ-1/PfpI" evidence="4">
    <location>
        <begin position="42"/>
        <end position="237"/>
    </location>
</feature>
<keyword evidence="1" id="KW-0346">Stress response</keyword>
<reference evidence="5" key="2">
    <citation type="submission" date="2023-01" db="EMBL/GenBank/DDBJ databases">
        <authorList>
            <person name="Sun Q."/>
            <person name="Evtushenko L."/>
        </authorList>
    </citation>
    <scope>NUCLEOTIDE SEQUENCE</scope>
    <source>
        <strain evidence="5">VKM Ac-1321</strain>
    </source>
</reference>
<proteinExistence type="inferred from homology"/>
<dbReference type="GO" id="GO:0005737">
    <property type="term" value="C:cytoplasm"/>
    <property type="evidence" value="ECO:0007669"/>
    <property type="project" value="TreeGrafter"/>
</dbReference>
<dbReference type="InterPro" id="IPR029062">
    <property type="entry name" value="Class_I_gatase-like"/>
</dbReference>
<name>A0A9W6KNH3_9ACTN</name>
<evidence type="ECO:0000313" key="6">
    <source>
        <dbReference type="Proteomes" id="UP001143480"/>
    </source>
</evidence>
<reference evidence="5" key="1">
    <citation type="journal article" date="2014" name="Int. J. Syst. Evol. Microbiol.">
        <title>Complete genome sequence of Corynebacterium casei LMG S-19264T (=DSM 44701T), isolated from a smear-ripened cheese.</title>
        <authorList>
            <consortium name="US DOE Joint Genome Institute (JGI-PGF)"/>
            <person name="Walter F."/>
            <person name="Albersmeier A."/>
            <person name="Kalinowski J."/>
            <person name="Ruckert C."/>
        </authorList>
    </citation>
    <scope>NUCLEOTIDE SEQUENCE</scope>
    <source>
        <strain evidence="5">VKM Ac-1321</strain>
    </source>
</reference>
<dbReference type="InterPro" id="IPR002818">
    <property type="entry name" value="DJ-1/PfpI"/>
</dbReference>
<keyword evidence="2" id="KW-0456">Lyase</keyword>
<gene>
    <name evidence="5" type="ORF">GCM10017581_070140</name>
</gene>
<dbReference type="InterPro" id="IPR050325">
    <property type="entry name" value="Prot/Nucl_acid_deglycase"/>
</dbReference>
<dbReference type="GO" id="GO:0019172">
    <property type="term" value="F:glyoxalase III activity"/>
    <property type="evidence" value="ECO:0007669"/>
    <property type="project" value="TreeGrafter"/>
</dbReference>
<evidence type="ECO:0000256" key="3">
    <source>
        <dbReference type="ARBA" id="ARBA00038493"/>
    </source>
</evidence>
<dbReference type="SUPFAM" id="SSF52317">
    <property type="entry name" value="Class I glutamine amidotransferase-like"/>
    <property type="match status" value="1"/>
</dbReference>
<dbReference type="Gene3D" id="3.40.50.880">
    <property type="match status" value="1"/>
</dbReference>
<dbReference type="GO" id="GO:0016301">
    <property type="term" value="F:kinase activity"/>
    <property type="evidence" value="ECO:0007669"/>
    <property type="project" value="UniProtKB-KW"/>
</dbReference>
<dbReference type="RefSeq" id="WP_261959904.1">
    <property type="nucleotide sequence ID" value="NZ_BAAAXA010000001.1"/>
</dbReference>
<evidence type="ECO:0000256" key="1">
    <source>
        <dbReference type="ARBA" id="ARBA00023016"/>
    </source>
</evidence>
<evidence type="ECO:0000259" key="4">
    <source>
        <dbReference type="Pfam" id="PF01965"/>
    </source>
</evidence>
<keyword evidence="6" id="KW-1185">Reference proteome</keyword>
<keyword evidence="5" id="KW-0808">Transferase</keyword>
<dbReference type="PANTHER" id="PTHR48094">
    <property type="entry name" value="PROTEIN/NUCLEIC ACID DEGLYCASE DJ-1-RELATED"/>
    <property type="match status" value="1"/>
</dbReference>